<keyword evidence="4" id="KW-1185">Reference proteome</keyword>
<evidence type="ECO:0000313" key="4">
    <source>
        <dbReference type="Proteomes" id="UP000009131"/>
    </source>
</evidence>
<dbReference type="Proteomes" id="UP000009131">
    <property type="component" value="Unassembled WGS sequence"/>
</dbReference>
<dbReference type="AlphaFoldDB" id="G7DUA5"/>
<evidence type="ECO:0000256" key="2">
    <source>
        <dbReference type="SAM" id="MobiDB-lite"/>
    </source>
</evidence>
<organism evidence="3 4">
    <name type="scientific">Mixia osmundae (strain CBS 9802 / IAM 14324 / JCM 22182 / KY 12970)</name>
    <dbReference type="NCBI Taxonomy" id="764103"/>
    <lineage>
        <taxon>Eukaryota</taxon>
        <taxon>Fungi</taxon>
        <taxon>Dikarya</taxon>
        <taxon>Basidiomycota</taxon>
        <taxon>Pucciniomycotina</taxon>
        <taxon>Mixiomycetes</taxon>
        <taxon>Mixiales</taxon>
        <taxon>Mixiaceae</taxon>
        <taxon>Mixia</taxon>
    </lineage>
</organism>
<feature type="compositionally biased region" description="Low complexity" evidence="2">
    <location>
        <begin position="16"/>
        <end position="42"/>
    </location>
</feature>
<dbReference type="SUPFAM" id="SSF52833">
    <property type="entry name" value="Thioredoxin-like"/>
    <property type="match status" value="1"/>
</dbReference>
<proteinExistence type="predicted"/>
<dbReference type="EMBL" id="BABT02000028">
    <property type="protein sequence ID" value="GAA94165.1"/>
    <property type="molecule type" value="Genomic_DNA"/>
</dbReference>
<evidence type="ECO:0000313" key="3">
    <source>
        <dbReference type="EMBL" id="GAA94165.1"/>
    </source>
</evidence>
<evidence type="ECO:0008006" key="5">
    <source>
        <dbReference type="Google" id="ProtNLM"/>
    </source>
</evidence>
<dbReference type="NCBIfam" id="TIGR02174">
    <property type="entry name" value="CXXU_selWTH"/>
    <property type="match status" value="1"/>
</dbReference>
<dbReference type="InterPro" id="IPR011893">
    <property type="entry name" value="Selenoprotein_Rdx-typ"/>
</dbReference>
<dbReference type="PANTHER" id="PTHR36417:SF2">
    <property type="entry name" value="SELENOPROTEIN DOMAIN PROTEIN (AFU_ORTHOLOGUE AFUA_1G05220)"/>
    <property type="match status" value="1"/>
</dbReference>
<dbReference type="InParanoid" id="G7DUA5"/>
<protein>
    <recommendedName>
        <fullName evidence="5">Selenoprotein W-like protein</fullName>
    </recommendedName>
</protein>
<dbReference type="OrthoDB" id="60822at2759"/>
<accession>G7DUA5</accession>
<dbReference type="PANTHER" id="PTHR36417">
    <property type="entry name" value="SELENOPROTEIN DOMAIN PROTEIN (AFU_ORTHOLOGUE AFUA_1G05220)"/>
    <property type="match status" value="1"/>
</dbReference>
<dbReference type="Gene3D" id="3.40.30.10">
    <property type="entry name" value="Glutaredoxin"/>
    <property type="match status" value="1"/>
</dbReference>
<sequence length="164" mass="17599">MAAPAQTGIECADCDPAAVPGAASSPAADTTSAPTPSSGTTTVDAQPPTFDDGPRIVIEYCDRCRWQHRATWTQTELLSTFSSSSTTGTLAAVTIIPRSASDTAGRWRVWLYTQNGQREEDVKLVWDRKTEGGFGEMKELKQRVRDLIAPGKSLGHSDKPAKSS</sequence>
<dbReference type="eggNOG" id="ENOG502S6UH">
    <property type="taxonomic scope" value="Eukaryota"/>
</dbReference>
<feature type="region of interest" description="Disordered" evidence="2">
    <location>
        <begin position="1"/>
        <end position="51"/>
    </location>
</feature>
<dbReference type="HOGENOM" id="CLU_068510_2_0_1"/>
<reference evidence="3 4" key="2">
    <citation type="journal article" date="2012" name="Open Biol.">
        <title>Characteristics of nucleosomes and linker DNA regions on the genome of the basidiomycete Mixia osmundae revealed by mono- and dinucleosome mapping.</title>
        <authorList>
            <person name="Nishida H."/>
            <person name="Kondo S."/>
            <person name="Matsumoto T."/>
            <person name="Suzuki Y."/>
            <person name="Yoshikawa H."/>
            <person name="Taylor T.D."/>
            <person name="Sugiyama J."/>
        </authorList>
    </citation>
    <scope>NUCLEOTIDE SEQUENCE [LARGE SCALE GENOMIC DNA]</scope>
    <source>
        <strain evidence="4">CBS 9802 / IAM 14324 / JCM 22182 / KY 12970</strain>
    </source>
</reference>
<reference evidence="3 4" key="1">
    <citation type="journal article" date="2011" name="J. Gen. Appl. Microbiol.">
        <title>Draft genome sequencing of the enigmatic basidiomycete Mixia osmundae.</title>
        <authorList>
            <person name="Nishida H."/>
            <person name="Nagatsuka Y."/>
            <person name="Sugiyama J."/>
        </authorList>
    </citation>
    <scope>NUCLEOTIDE SEQUENCE [LARGE SCALE GENOMIC DNA]</scope>
    <source>
        <strain evidence="4">CBS 9802 / IAM 14324 / JCM 22182 / KY 12970</strain>
    </source>
</reference>
<dbReference type="Pfam" id="PF10262">
    <property type="entry name" value="Rdx"/>
    <property type="match status" value="1"/>
</dbReference>
<gene>
    <name evidence="3" type="primary">Mo00813</name>
    <name evidence="3" type="ORF">E5Q_00813</name>
</gene>
<dbReference type="InterPro" id="IPR036249">
    <property type="entry name" value="Thioredoxin-like_sf"/>
</dbReference>
<name>G7DUA5_MIXOS</name>
<evidence type="ECO:0000256" key="1">
    <source>
        <dbReference type="ARBA" id="ARBA00023284"/>
    </source>
</evidence>
<keyword evidence="1" id="KW-0676">Redox-active center</keyword>
<comment type="caution">
    <text evidence="3">The sequence shown here is derived from an EMBL/GenBank/DDBJ whole genome shotgun (WGS) entry which is preliminary data.</text>
</comment>